<evidence type="ECO:0000259" key="4">
    <source>
        <dbReference type="Pfam" id="PF02769"/>
    </source>
</evidence>
<keyword evidence="1 2" id="KW-0784">Thiamine biosynthesis</keyword>
<feature type="binding site" evidence="2">
    <location>
        <position position="343"/>
    </location>
    <ligand>
        <name>substrate</name>
    </ligand>
</feature>
<dbReference type="SUPFAM" id="SSF56042">
    <property type="entry name" value="PurM C-terminal domain-like"/>
    <property type="match status" value="1"/>
</dbReference>
<feature type="binding site" evidence="2">
    <location>
        <position position="241"/>
    </location>
    <ligand>
        <name>Mg(2+)</name>
        <dbReference type="ChEBI" id="CHEBI:18420"/>
        <label>5</label>
    </ligand>
</feature>
<feature type="binding site" evidence="2">
    <location>
        <position position="65"/>
    </location>
    <ligand>
        <name>substrate</name>
    </ligand>
</feature>
<dbReference type="GO" id="GO:0005524">
    <property type="term" value="F:ATP binding"/>
    <property type="evidence" value="ECO:0007669"/>
    <property type="project" value="UniProtKB-UniRule"/>
</dbReference>
<feature type="binding site" evidence="2">
    <location>
        <position position="238"/>
    </location>
    <ligand>
        <name>Mg(2+)</name>
        <dbReference type="ChEBI" id="CHEBI:18420"/>
        <label>3</label>
    </ligand>
</feature>
<dbReference type="InterPro" id="IPR016188">
    <property type="entry name" value="PurM-like_N"/>
</dbReference>
<dbReference type="InterPro" id="IPR036921">
    <property type="entry name" value="PurM-like_N_sf"/>
</dbReference>
<keyword evidence="2" id="KW-0479">Metal-binding</keyword>
<dbReference type="RefSeq" id="WP_090292542.1">
    <property type="nucleotide sequence ID" value="NZ_FNKI01000001.1"/>
</dbReference>
<dbReference type="HAMAP" id="MF_02128">
    <property type="entry name" value="TMP_kinase"/>
    <property type="match status" value="1"/>
</dbReference>
<dbReference type="OrthoDB" id="9802811at2"/>
<evidence type="ECO:0000313" key="5">
    <source>
        <dbReference type="EMBL" id="SDW56682.1"/>
    </source>
</evidence>
<comment type="miscellaneous">
    <text evidence="2">Reaction mechanism of ThiL seems to utilize a direct, inline transfer of the gamma-phosphate of ATP to TMP rather than a phosphorylated enzyme intermediate.</text>
</comment>
<dbReference type="Pfam" id="PF00586">
    <property type="entry name" value="AIRS"/>
    <property type="match status" value="1"/>
</dbReference>
<dbReference type="CDD" id="cd02194">
    <property type="entry name" value="ThiL"/>
    <property type="match status" value="1"/>
</dbReference>
<dbReference type="NCBIfam" id="TIGR01379">
    <property type="entry name" value="thiL"/>
    <property type="match status" value="1"/>
</dbReference>
<dbReference type="SUPFAM" id="SSF55326">
    <property type="entry name" value="PurM N-terminal domain-like"/>
    <property type="match status" value="1"/>
</dbReference>
<dbReference type="InterPro" id="IPR036676">
    <property type="entry name" value="PurM-like_C_sf"/>
</dbReference>
<dbReference type="GO" id="GO:0009229">
    <property type="term" value="P:thiamine diphosphate biosynthetic process"/>
    <property type="evidence" value="ECO:0007669"/>
    <property type="project" value="UniProtKB-UniRule"/>
</dbReference>
<evidence type="ECO:0000313" key="6">
    <source>
        <dbReference type="Proteomes" id="UP000199592"/>
    </source>
</evidence>
<feature type="domain" description="PurM-like N-terminal" evidence="3">
    <location>
        <begin position="40"/>
        <end position="152"/>
    </location>
</feature>
<dbReference type="GO" id="GO:0009030">
    <property type="term" value="F:thiamine-phosphate kinase activity"/>
    <property type="evidence" value="ECO:0007669"/>
    <property type="project" value="UniProtKB-UniRule"/>
</dbReference>
<dbReference type="GO" id="GO:0000287">
    <property type="term" value="F:magnesium ion binding"/>
    <property type="evidence" value="ECO:0007669"/>
    <property type="project" value="UniProtKB-UniRule"/>
</dbReference>
<dbReference type="Pfam" id="PF02769">
    <property type="entry name" value="AIRS_C"/>
    <property type="match status" value="1"/>
</dbReference>
<dbReference type="GO" id="GO:0009228">
    <property type="term" value="P:thiamine biosynthetic process"/>
    <property type="evidence" value="ECO:0007669"/>
    <property type="project" value="UniProtKB-KW"/>
</dbReference>
<feature type="binding site" evidence="2">
    <location>
        <position position="87"/>
    </location>
    <ligand>
        <name>Mg(2+)</name>
        <dbReference type="ChEBI" id="CHEBI:18420"/>
        <label>4</label>
    </ligand>
</feature>
<feature type="binding site" evidence="2">
    <location>
        <position position="291"/>
    </location>
    <ligand>
        <name>substrate</name>
    </ligand>
</feature>
<proteinExistence type="inferred from homology"/>
<evidence type="ECO:0000256" key="1">
    <source>
        <dbReference type="ARBA" id="ARBA00022977"/>
    </source>
</evidence>
<feature type="binding site" evidence="2">
    <location>
        <position position="240"/>
    </location>
    <ligand>
        <name>ATP</name>
        <dbReference type="ChEBI" id="CHEBI:30616"/>
    </ligand>
</feature>
<keyword evidence="2" id="KW-0067">ATP-binding</keyword>
<reference evidence="6" key="1">
    <citation type="submission" date="2016-10" db="EMBL/GenBank/DDBJ databases">
        <authorList>
            <person name="Varghese N."/>
            <person name="Submissions S."/>
        </authorList>
    </citation>
    <scope>NUCLEOTIDE SEQUENCE [LARGE SCALE GENOMIC DNA]</scope>
    <source>
        <strain evidence="6">DSM 25030</strain>
    </source>
</reference>
<dbReference type="EC" id="2.7.4.16" evidence="2"/>
<feature type="binding site" evidence="2">
    <location>
        <position position="42"/>
    </location>
    <ligand>
        <name>Mg(2+)</name>
        <dbReference type="ChEBI" id="CHEBI:18420"/>
        <label>4</label>
    </ligand>
</feature>
<comment type="catalytic activity">
    <reaction evidence="2">
        <text>thiamine phosphate + ATP = thiamine diphosphate + ADP</text>
        <dbReference type="Rhea" id="RHEA:15913"/>
        <dbReference type="ChEBI" id="CHEBI:30616"/>
        <dbReference type="ChEBI" id="CHEBI:37575"/>
        <dbReference type="ChEBI" id="CHEBI:58937"/>
        <dbReference type="ChEBI" id="CHEBI:456216"/>
        <dbReference type="EC" id="2.7.4.16"/>
    </reaction>
</comment>
<evidence type="ECO:0000256" key="2">
    <source>
        <dbReference type="HAMAP-Rule" id="MF_02128"/>
    </source>
</evidence>
<evidence type="ECO:0000259" key="3">
    <source>
        <dbReference type="Pfam" id="PF00586"/>
    </source>
</evidence>
<feature type="binding site" evidence="2">
    <location>
        <position position="58"/>
    </location>
    <ligand>
        <name>Mg(2+)</name>
        <dbReference type="ChEBI" id="CHEBI:18420"/>
        <label>2</label>
    </ligand>
</feature>
<feature type="binding site" evidence="2">
    <location>
        <position position="87"/>
    </location>
    <ligand>
        <name>Mg(2+)</name>
        <dbReference type="ChEBI" id="CHEBI:18420"/>
        <label>3</label>
    </ligand>
</feature>
<keyword evidence="6" id="KW-1185">Reference proteome</keyword>
<dbReference type="InterPro" id="IPR010918">
    <property type="entry name" value="PurM-like_C_dom"/>
</dbReference>
<sequence length="348" mass="38335">MLEDKNQQRTSLEALGEFGLIDHLTQNFKLKQPSSLVGVGDDAAVMDYKGQKTVVSTDMLVEGVHFDLSYMPLKHLGYKSVMVNLSDIYAMNAIATQVTVSLAVSNRFPLEALEEFYEGVALACELYKVDLVGGDTTSSNKGLIISVTAIGAADENDIVYRKGSKPNDLLVVTGDVGGAYLGLQVLEREKEVFKVNPNSQPDLEPYSYIVERQLKPESRKDMVELLQKLEVKPTAMIDISDGLSSEILHLCKQSEVGCNLFEDKIPLDPTVISTCEEFKMDSTMVALSGGEDYELLFTIDQADFPKIKANPNLTVIGHMTQQSEGVHLITRAETKIPITAQGWNSFNE</sequence>
<dbReference type="AlphaFoldDB" id="A0A1H2UKM8"/>
<feature type="binding site" evidence="2">
    <location>
        <position position="87"/>
    </location>
    <ligand>
        <name>Mg(2+)</name>
        <dbReference type="ChEBI" id="CHEBI:18420"/>
        <label>2</label>
    </ligand>
</feature>
<feature type="binding site" evidence="2">
    <location>
        <begin position="134"/>
        <end position="135"/>
    </location>
    <ligand>
        <name>ATP</name>
        <dbReference type="ChEBI" id="CHEBI:30616"/>
    </ligand>
</feature>
<feature type="binding site" evidence="2">
    <location>
        <position position="57"/>
    </location>
    <ligand>
        <name>Mg(2+)</name>
        <dbReference type="ChEBI" id="CHEBI:18420"/>
        <label>1</label>
    </ligand>
</feature>
<dbReference type="Proteomes" id="UP000199592">
    <property type="component" value="Unassembled WGS sequence"/>
</dbReference>
<dbReference type="InterPro" id="IPR006283">
    <property type="entry name" value="ThiL-like"/>
</dbReference>
<keyword evidence="2" id="KW-0460">Magnesium</keyword>
<feature type="binding site" evidence="2">
    <location>
        <position position="58"/>
    </location>
    <ligand>
        <name>Mg(2+)</name>
        <dbReference type="ChEBI" id="CHEBI:18420"/>
        <label>1</label>
    </ligand>
</feature>
<accession>A0A1H2UKM8</accession>
<dbReference type="Gene3D" id="3.90.650.10">
    <property type="entry name" value="PurM-like C-terminal domain"/>
    <property type="match status" value="1"/>
</dbReference>
<feature type="binding site" evidence="2">
    <location>
        <position position="56"/>
    </location>
    <ligand>
        <name>Mg(2+)</name>
        <dbReference type="ChEBI" id="CHEBI:18420"/>
        <label>4</label>
    </ligand>
</feature>
<feature type="binding site" evidence="2">
    <location>
        <position position="117"/>
    </location>
    <ligand>
        <name>ATP</name>
        <dbReference type="ChEBI" id="CHEBI:30616"/>
    </ligand>
</feature>
<feature type="binding site" evidence="2">
    <location>
        <position position="135"/>
    </location>
    <ligand>
        <name>Mg(2+)</name>
        <dbReference type="ChEBI" id="CHEBI:18420"/>
        <label>1</label>
    </ligand>
</feature>
<dbReference type="PANTHER" id="PTHR30270:SF0">
    <property type="entry name" value="THIAMINE-MONOPHOSPHATE KINASE"/>
    <property type="match status" value="1"/>
</dbReference>
<dbReference type="PANTHER" id="PTHR30270">
    <property type="entry name" value="THIAMINE-MONOPHOSPHATE KINASE"/>
    <property type="match status" value="1"/>
</dbReference>
<feature type="binding site" evidence="2">
    <location>
        <position position="42"/>
    </location>
    <ligand>
        <name>Mg(2+)</name>
        <dbReference type="ChEBI" id="CHEBI:18420"/>
        <label>3</label>
    </ligand>
</feature>
<dbReference type="PIRSF" id="PIRSF005303">
    <property type="entry name" value="Thiam_monoph_kin"/>
    <property type="match status" value="1"/>
</dbReference>
<feature type="domain" description="PurM-like C-terminal" evidence="4">
    <location>
        <begin position="165"/>
        <end position="272"/>
    </location>
</feature>
<organism evidence="5 6">
    <name type="scientific">Flagellimonas zhangzhouensis</name>
    <dbReference type="NCBI Taxonomy" id="1073328"/>
    <lineage>
        <taxon>Bacteria</taxon>
        <taxon>Pseudomonadati</taxon>
        <taxon>Bacteroidota</taxon>
        <taxon>Flavobacteriia</taxon>
        <taxon>Flavobacteriales</taxon>
        <taxon>Flavobacteriaceae</taxon>
        <taxon>Flagellimonas</taxon>
    </lineage>
</organism>
<keyword evidence="2 5" id="KW-0418">Kinase</keyword>
<comment type="pathway">
    <text evidence="2">Cofactor biosynthesis; thiamine diphosphate biosynthesis; thiamine diphosphate from thiamine phosphate: step 1/1.</text>
</comment>
<comment type="function">
    <text evidence="2">Catalyzes the ATP-dependent phosphorylation of thiamine-monophosphate (TMP) to form thiamine-pyrophosphate (TPP), the active form of vitamin B1.</text>
</comment>
<dbReference type="Gene3D" id="3.30.1330.10">
    <property type="entry name" value="PurM-like, N-terminal domain"/>
    <property type="match status" value="1"/>
</dbReference>
<keyword evidence="2" id="KW-0547">Nucleotide-binding</keyword>
<feature type="binding site" evidence="2">
    <location>
        <position position="161"/>
    </location>
    <ligand>
        <name>ATP</name>
        <dbReference type="ChEBI" id="CHEBI:30616"/>
    </ligand>
</feature>
<protein>
    <recommendedName>
        <fullName evidence="2">Thiamine-monophosphate kinase</fullName>
        <shortName evidence="2">TMP kinase</shortName>
        <shortName evidence="2">Thiamine-phosphate kinase</shortName>
        <ecNumber evidence="2">2.7.4.16</ecNumber>
    </recommendedName>
</protein>
<dbReference type="EMBL" id="FNMY01000002">
    <property type="protein sequence ID" value="SDW56682.1"/>
    <property type="molecule type" value="Genomic_DNA"/>
</dbReference>
<dbReference type="UniPathway" id="UPA00060">
    <property type="reaction ID" value="UER00142"/>
</dbReference>
<gene>
    <name evidence="2" type="primary">thiL</name>
    <name evidence="5" type="ORF">SAMN04487892_1640</name>
</gene>
<keyword evidence="2" id="KW-0808">Transferase</keyword>
<dbReference type="STRING" id="1073328.SAMN05216294_0653"/>
<comment type="similarity">
    <text evidence="2">Belongs to the thiamine-monophosphate kinase family.</text>
</comment>
<name>A0A1H2UKM8_9FLAO</name>